<dbReference type="InterPro" id="IPR025698">
    <property type="entry name" value="2TM_dom"/>
</dbReference>
<proteinExistence type="predicted"/>
<keyword evidence="1" id="KW-0472">Membrane</keyword>
<evidence type="ECO:0000313" key="3">
    <source>
        <dbReference type="EMBL" id="MBE9032704.1"/>
    </source>
</evidence>
<dbReference type="AlphaFoldDB" id="A0A928Z5D3"/>
<evidence type="ECO:0000256" key="1">
    <source>
        <dbReference type="SAM" id="Phobius"/>
    </source>
</evidence>
<dbReference type="RefSeq" id="WP_264327522.1">
    <property type="nucleotide sequence ID" value="NZ_JADEXQ010000120.1"/>
</dbReference>
<feature type="transmembrane region" description="Helical" evidence="1">
    <location>
        <begin position="25"/>
        <end position="42"/>
    </location>
</feature>
<dbReference type="EMBL" id="JADEXQ010000120">
    <property type="protein sequence ID" value="MBE9032704.1"/>
    <property type="molecule type" value="Genomic_DNA"/>
</dbReference>
<accession>A0A928Z5D3</accession>
<evidence type="ECO:0000259" key="2">
    <source>
        <dbReference type="Pfam" id="PF13239"/>
    </source>
</evidence>
<keyword evidence="1" id="KW-1133">Transmembrane helix</keyword>
<dbReference type="Proteomes" id="UP000625316">
    <property type="component" value="Unassembled WGS sequence"/>
</dbReference>
<sequence length="87" mass="10080">MPPRWSRVPTRDDADYRRLDDRMTFATHVAAFSALNSGMWFFRTVQKADWSWSPIVTSVWFAVLLFHAVYIFAIADYSETPESTGSK</sequence>
<reference evidence="3" key="1">
    <citation type="submission" date="2020-10" db="EMBL/GenBank/DDBJ databases">
        <authorList>
            <person name="Castelo-Branco R."/>
            <person name="Eusebio N."/>
            <person name="Adriana R."/>
            <person name="Vieira A."/>
            <person name="Brugerolle De Fraissinette N."/>
            <person name="Rezende De Castro R."/>
            <person name="Schneider M.P."/>
            <person name="Vasconcelos V."/>
            <person name="Leao P.N."/>
        </authorList>
    </citation>
    <scope>NUCLEOTIDE SEQUENCE</scope>
    <source>
        <strain evidence="3">LEGE 11480</strain>
    </source>
</reference>
<gene>
    <name evidence="3" type="ORF">IQ266_23485</name>
</gene>
<keyword evidence="4" id="KW-1185">Reference proteome</keyword>
<organism evidence="3 4">
    <name type="scientific">Romeriopsis navalis LEGE 11480</name>
    <dbReference type="NCBI Taxonomy" id="2777977"/>
    <lineage>
        <taxon>Bacteria</taxon>
        <taxon>Bacillati</taxon>
        <taxon>Cyanobacteriota</taxon>
        <taxon>Cyanophyceae</taxon>
        <taxon>Leptolyngbyales</taxon>
        <taxon>Leptolyngbyaceae</taxon>
        <taxon>Romeriopsis</taxon>
        <taxon>Romeriopsis navalis</taxon>
    </lineage>
</organism>
<feature type="domain" description="2TM" evidence="2">
    <location>
        <begin position="17"/>
        <end position="77"/>
    </location>
</feature>
<keyword evidence="1" id="KW-0812">Transmembrane</keyword>
<evidence type="ECO:0000313" key="4">
    <source>
        <dbReference type="Proteomes" id="UP000625316"/>
    </source>
</evidence>
<dbReference type="Pfam" id="PF13239">
    <property type="entry name" value="2TM"/>
    <property type="match status" value="1"/>
</dbReference>
<name>A0A928Z5D3_9CYAN</name>
<comment type="caution">
    <text evidence="3">The sequence shown here is derived from an EMBL/GenBank/DDBJ whole genome shotgun (WGS) entry which is preliminary data.</text>
</comment>
<feature type="transmembrane region" description="Helical" evidence="1">
    <location>
        <begin position="54"/>
        <end position="75"/>
    </location>
</feature>
<protein>
    <submittedName>
        <fullName evidence="3">2TM domain-containing protein</fullName>
    </submittedName>
</protein>